<keyword evidence="7 10" id="KW-0653">Protein transport</keyword>
<comment type="similarity">
    <text evidence="2 10">Belongs to the GPI inositol-deacylase family.</text>
</comment>
<name>A0AAJ7W6K9_CEPCN</name>
<dbReference type="GO" id="GO:0006505">
    <property type="term" value="P:GPI anchor metabolic process"/>
    <property type="evidence" value="ECO:0007669"/>
    <property type="project" value="TreeGrafter"/>
</dbReference>
<feature type="transmembrane region" description="Helical" evidence="10">
    <location>
        <begin position="610"/>
        <end position="629"/>
    </location>
</feature>
<dbReference type="GO" id="GO:0015031">
    <property type="term" value="P:protein transport"/>
    <property type="evidence" value="ECO:0007669"/>
    <property type="project" value="UniProtKB-KW"/>
</dbReference>
<dbReference type="AlphaFoldDB" id="A0AAJ7W6K9"/>
<dbReference type="Proteomes" id="UP000694920">
    <property type="component" value="Unplaced"/>
</dbReference>
<protein>
    <recommendedName>
        <fullName evidence="10">GPI inositol-deacylase</fullName>
        <ecNumber evidence="10">3.1.-.-</ecNumber>
    </recommendedName>
</protein>
<organism evidence="12 15">
    <name type="scientific">Cephus cinctus</name>
    <name type="common">Wheat stem sawfly</name>
    <dbReference type="NCBI Taxonomy" id="211228"/>
    <lineage>
        <taxon>Eukaryota</taxon>
        <taxon>Metazoa</taxon>
        <taxon>Ecdysozoa</taxon>
        <taxon>Arthropoda</taxon>
        <taxon>Hexapoda</taxon>
        <taxon>Insecta</taxon>
        <taxon>Pterygota</taxon>
        <taxon>Neoptera</taxon>
        <taxon>Endopterygota</taxon>
        <taxon>Hymenoptera</taxon>
        <taxon>Cephoidea</taxon>
        <taxon>Cephidae</taxon>
        <taxon>Cephus</taxon>
    </lineage>
</organism>
<feature type="transmembrane region" description="Helical" evidence="10">
    <location>
        <begin position="823"/>
        <end position="840"/>
    </location>
</feature>
<dbReference type="PANTHER" id="PTHR15495">
    <property type="entry name" value="NEGATIVE REGULATOR OF VESICLE FORMATION-RELATED"/>
    <property type="match status" value="1"/>
</dbReference>
<dbReference type="PANTHER" id="PTHR15495:SF7">
    <property type="entry name" value="GPI INOSITOL-DEACYLASE"/>
    <property type="match status" value="1"/>
</dbReference>
<feature type="transmembrane region" description="Helical" evidence="10">
    <location>
        <begin position="852"/>
        <end position="868"/>
    </location>
</feature>
<dbReference type="InterPro" id="IPR029058">
    <property type="entry name" value="AB_hydrolase_fold"/>
</dbReference>
<evidence type="ECO:0000256" key="1">
    <source>
        <dbReference type="ARBA" id="ARBA00004477"/>
    </source>
</evidence>
<evidence type="ECO:0000256" key="7">
    <source>
        <dbReference type="ARBA" id="ARBA00022927"/>
    </source>
</evidence>
<evidence type="ECO:0000313" key="15">
    <source>
        <dbReference type="RefSeq" id="XP_024946414.1"/>
    </source>
</evidence>
<dbReference type="EC" id="3.1.-.-" evidence="10"/>
<dbReference type="RefSeq" id="XP_024946415.1">
    <property type="nucleotide sequence ID" value="XM_025090647.1"/>
</dbReference>
<dbReference type="InterPro" id="IPR012908">
    <property type="entry name" value="PGAP1-ab_dom-like"/>
</dbReference>
<proteinExistence type="inferred from homology"/>
<evidence type="ECO:0000256" key="6">
    <source>
        <dbReference type="ARBA" id="ARBA00022824"/>
    </source>
</evidence>
<evidence type="ECO:0000256" key="4">
    <source>
        <dbReference type="ARBA" id="ARBA00022692"/>
    </source>
</evidence>
<comment type="subcellular location">
    <subcellularLocation>
        <location evidence="1">Endoplasmic reticulum membrane</location>
        <topology evidence="1">Multi-pass membrane protein</topology>
    </subcellularLocation>
</comment>
<evidence type="ECO:0000256" key="9">
    <source>
        <dbReference type="ARBA" id="ARBA00023136"/>
    </source>
</evidence>
<dbReference type="KEGG" id="ccin:107273326"/>
<keyword evidence="12" id="KW-1185">Reference proteome</keyword>
<evidence type="ECO:0000256" key="3">
    <source>
        <dbReference type="ARBA" id="ARBA00022448"/>
    </source>
</evidence>
<sequence>MNVRSATFYGTLTAISLPFFLLYILGTLHYVTVHEENTCNMTFMFEYSQYVRITLNKKVENQFPKFSLYSYAEGFVTERHRRMHFSGIPVLFVPGNAGSFKQVRSLASVALRISINEWTPYHFDFFTVDLAEDYSALYGGVLMEKTLYISHCIQRILAIYNGKIKNIIIIGHSMGGIVAKGSVLLTDNSHPGQVNMLITLAAPHVPLLMIDGTLDEYYRNLKNVSHRLKESGTTIISISGGSKDMLVTASQAIDPIADINIVTTNIANVWTSVDHLCILWCKQLMMSIVRALFDCVDSTKPPAQIIADSEERLKVMSYHLLRSSMGKKYSNFKATVELYGGVWIENIRRQYVWSAKKYMADKSRNHEVYLMIRILNPWNRLTIETFSLDSSEWLFTCSAFSVEGNSRICKWGWNLTNFTRSSPDILRHRKRKVVDLNLNEINRPSVTHVVIRVPRRSLQQNAIIHVDSYSNNQRNIQLNEKIPFLGRFFGLSKFDPIKFHRGNVRYYVAIPNILDSVSIKLEDIECEDDFTDIHHAMIELLEPWNPDIGQFKFFTDRDNGPKVMRLQTAHKMSNVTPILRMTLDPMCSYTFDIQRSGLIERVLCLVRDRWPILYTVIVSLLILAIGIRVDHGQKGVKITTVTMIFGVYLGIGLEMAVAWTVLFVLTTATCVAVILFGSVAHSVAIRFLARTITFSMTWSDWILGGLNQLPLVTTVLLLSLIPATCGALAMLISVFLYFLKLTNMYEDYLEQLFMASLRHFNILPRSKSGSNDQNNSSSAKEQIINQLVLFLTWCFAALPAIPSVLIWAKNFRYEKRLTSENPVLLTCWVVMTTCGTLGILRIPSSLDGIRSRTLATILYCLSLFILSTTNSENSTYYQQWMAPFIAVAIAIVTIDSIVPRNY</sequence>
<keyword evidence="4 10" id="KW-0812">Transmembrane</keyword>
<evidence type="ECO:0000256" key="5">
    <source>
        <dbReference type="ARBA" id="ARBA00022801"/>
    </source>
</evidence>
<dbReference type="GO" id="GO:0006888">
    <property type="term" value="P:endoplasmic reticulum to Golgi vesicle-mediated transport"/>
    <property type="evidence" value="ECO:0007669"/>
    <property type="project" value="TreeGrafter"/>
</dbReference>
<evidence type="ECO:0000256" key="2">
    <source>
        <dbReference type="ARBA" id="ARBA00006931"/>
    </source>
</evidence>
<dbReference type="GO" id="GO:0005789">
    <property type="term" value="C:endoplasmic reticulum membrane"/>
    <property type="evidence" value="ECO:0007669"/>
    <property type="project" value="UniProtKB-SubCell"/>
</dbReference>
<gene>
    <name evidence="13 14 15 16" type="primary">LOC107273326</name>
</gene>
<dbReference type="CTD" id="80055"/>
<reference evidence="13 14" key="1">
    <citation type="submission" date="2025-04" db="UniProtKB">
        <authorList>
            <consortium name="RefSeq"/>
        </authorList>
    </citation>
    <scope>IDENTIFICATION</scope>
</reference>
<keyword evidence="8 10" id="KW-1133">Transmembrane helix</keyword>
<dbReference type="Gene3D" id="3.40.50.1820">
    <property type="entry name" value="alpha/beta hydrolase"/>
    <property type="match status" value="1"/>
</dbReference>
<feature type="transmembrane region" description="Helical" evidence="10">
    <location>
        <begin position="787"/>
        <end position="808"/>
    </location>
</feature>
<feature type="transmembrane region" description="Helical" evidence="10">
    <location>
        <begin position="880"/>
        <end position="898"/>
    </location>
</feature>
<dbReference type="GO" id="GO:0050185">
    <property type="term" value="F:phosphatidylinositol deacylase activity"/>
    <property type="evidence" value="ECO:0007669"/>
    <property type="project" value="TreeGrafter"/>
</dbReference>
<feature type="transmembrane region" description="Helical" evidence="10">
    <location>
        <begin position="659"/>
        <end position="680"/>
    </location>
</feature>
<comment type="function">
    <text evidence="10">Involved in inositol deacylation of GPI-anchored proteins which plays important roles in the quality control and ER-associated degradation of GPI-anchored proteins.</text>
</comment>
<keyword evidence="6 10" id="KW-0256">Endoplasmic reticulum</keyword>
<evidence type="ECO:0000313" key="14">
    <source>
        <dbReference type="RefSeq" id="XP_015606893.1"/>
    </source>
</evidence>
<feature type="transmembrane region" description="Helical" evidence="10">
    <location>
        <begin position="7"/>
        <end position="31"/>
    </location>
</feature>
<evidence type="ECO:0000256" key="8">
    <source>
        <dbReference type="ARBA" id="ARBA00022989"/>
    </source>
</evidence>
<evidence type="ECO:0000313" key="12">
    <source>
        <dbReference type="Proteomes" id="UP000694920"/>
    </source>
</evidence>
<dbReference type="RefSeq" id="XP_024946414.1">
    <property type="nucleotide sequence ID" value="XM_025090646.1"/>
</dbReference>
<dbReference type="GeneID" id="107273326"/>
<dbReference type="SUPFAM" id="SSF53474">
    <property type="entry name" value="alpha/beta-Hydrolases"/>
    <property type="match status" value="1"/>
</dbReference>
<dbReference type="Pfam" id="PF24660">
    <property type="entry name" value="PGAP1_3rd"/>
    <property type="match status" value="1"/>
</dbReference>
<feature type="domain" description="GPI inositol-deacylase PGAP1-like alpha/beta" evidence="11">
    <location>
        <begin position="85"/>
        <end position="294"/>
    </location>
</feature>
<keyword evidence="5 10" id="KW-0378">Hydrolase</keyword>
<evidence type="ECO:0000259" key="11">
    <source>
        <dbReference type="Pfam" id="PF07819"/>
    </source>
</evidence>
<keyword evidence="9 10" id="KW-0472">Membrane</keyword>
<dbReference type="RefSeq" id="XP_015606893.1">
    <property type="nucleotide sequence ID" value="XM_015751407.2"/>
</dbReference>
<evidence type="ECO:0000313" key="13">
    <source>
        <dbReference type="RefSeq" id="XP_015606892.1"/>
    </source>
</evidence>
<dbReference type="Pfam" id="PF07819">
    <property type="entry name" value="PGAP1"/>
    <property type="match status" value="1"/>
</dbReference>
<accession>A0AAJ7W6K9</accession>
<keyword evidence="3 10" id="KW-0813">Transport</keyword>
<evidence type="ECO:0000256" key="10">
    <source>
        <dbReference type="RuleBase" id="RU365011"/>
    </source>
</evidence>
<dbReference type="InterPro" id="IPR039529">
    <property type="entry name" value="PGAP1/BST1"/>
</dbReference>
<dbReference type="RefSeq" id="XP_015606892.1">
    <property type="nucleotide sequence ID" value="XM_015751406.2"/>
</dbReference>
<evidence type="ECO:0000313" key="16">
    <source>
        <dbReference type="RefSeq" id="XP_024946415.1"/>
    </source>
</evidence>
<feature type="transmembrane region" description="Helical" evidence="10">
    <location>
        <begin position="636"/>
        <end position="653"/>
    </location>
</feature>
<feature type="transmembrane region" description="Helical" evidence="10">
    <location>
        <begin position="716"/>
        <end position="739"/>
    </location>
</feature>